<evidence type="ECO:0008006" key="4">
    <source>
        <dbReference type="Google" id="ProtNLM"/>
    </source>
</evidence>
<accession>A0ABV8A0F3</accession>
<feature type="chain" id="PRO_5047263831" description="Outer membrane protein beta-barrel domain-containing protein" evidence="1">
    <location>
        <begin position="20"/>
        <end position="151"/>
    </location>
</feature>
<organism evidence="2 3">
    <name type="scientific">Saccharospirillum mangrovi</name>
    <dbReference type="NCBI Taxonomy" id="2161747"/>
    <lineage>
        <taxon>Bacteria</taxon>
        <taxon>Pseudomonadati</taxon>
        <taxon>Pseudomonadota</taxon>
        <taxon>Gammaproteobacteria</taxon>
        <taxon>Oceanospirillales</taxon>
        <taxon>Saccharospirillaceae</taxon>
        <taxon>Saccharospirillum</taxon>
    </lineage>
</organism>
<dbReference type="Proteomes" id="UP001595617">
    <property type="component" value="Unassembled WGS sequence"/>
</dbReference>
<comment type="caution">
    <text evidence="2">The sequence shown here is derived from an EMBL/GenBank/DDBJ whole genome shotgun (WGS) entry which is preliminary data.</text>
</comment>
<evidence type="ECO:0000313" key="2">
    <source>
        <dbReference type="EMBL" id="MFC3853961.1"/>
    </source>
</evidence>
<keyword evidence="1" id="KW-0732">Signal</keyword>
<evidence type="ECO:0000256" key="1">
    <source>
        <dbReference type="SAM" id="SignalP"/>
    </source>
</evidence>
<dbReference type="RefSeq" id="WP_380697765.1">
    <property type="nucleotide sequence ID" value="NZ_JBHRYR010000004.1"/>
</dbReference>
<sequence length="151" mass="15514">MKKLLIAMLALSLTAAAHAQVNIRTNQASTGVMVGSYGGGIGGIFSYTAPIQADGLRRSGLGLLLDGELGGGVSDSNFTMAADIGLNLAFFLNSSNYLYGGLGLGAQILPGSDFGVSGEIGYRFNVNRTVLFVEGGQHPGSSSYLGVGMRF</sequence>
<name>A0ABV8A0F3_9GAMM</name>
<reference evidence="3" key="1">
    <citation type="journal article" date="2019" name="Int. J. Syst. Evol. Microbiol.">
        <title>The Global Catalogue of Microorganisms (GCM) 10K type strain sequencing project: providing services to taxonomists for standard genome sequencing and annotation.</title>
        <authorList>
            <consortium name="The Broad Institute Genomics Platform"/>
            <consortium name="The Broad Institute Genome Sequencing Center for Infectious Disease"/>
            <person name="Wu L."/>
            <person name="Ma J."/>
        </authorList>
    </citation>
    <scope>NUCLEOTIDE SEQUENCE [LARGE SCALE GENOMIC DNA]</scope>
    <source>
        <strain evidence="3">IBRC 10765</strain>
    </source>
</reference>
<protein>
    <recommendedName>
        <fullName evidence="4">Outer membrane protein beta-barrel domain-containing protein</fullName>
    </recommendedName>
</protein>
<feature type="signal peptide" evidence="1">
    <location>
        <begin position="1"/>
        <end position="19"/>
    </location>
</feature>
<gene>
    <name evidence="2" type="ORF">ACFOOG_14040</name>
</gene>
<dbReference type="EMBL" id="JBHRYR010000004">
    <property type="protein sequence ID" value="MFC3853961.1"/>
    <property type="molecule type" value="Genomic_DNA"/>
</dbReference>
<proteinExistence type="predicted"/>
<evidence type="ECO:0000313" key="3">
    <source>
        <dbReference type="Proteomes" id="UP001595617"/>
    </source>
</evidence>
<keyword evidence="3" id="KW-1185">Reference proteome</keyword>